<evidence type="ECO:0000259" key="2">
    <source>
        <dbReference type="Pfam" id="PF20150"/>
    </source>
</evidence>
<feature type="compositionally biased region" description="Low complexity" evidence="1">
    <location>
        <begin position="20"/>
        <end position="32"/>
    </location>
</feature>
<dbReference type="AlphaFoldDB" id="A0A194XFL4"/>
<feature type="domain" description="2EXR" evidence="2">
    <location>
        <begin position="68"/>
        <end position="188"/>
    </location>
</feature>
<dbReference type="InParanoid" id="A0A194XFL4"/>
<evidence type="ECO:0000256" key="1">
    <source>
        <dbReference type="SAM" id="MobiDB-lite"/>
    </source>
</evidence>
<evidence type="ECO:0000313" key="4">
    <source>
        <dbReference type="Proteomes" id="UP000070700"/>
    </source>
</evidence>
<dbReference type="KEGG" id="psco:LY89DRAFT_717455"/>
<dbReference type="PANTHER" id="PTHR35910:SF1">
    <property type="entry name" value="2EXR DOMAIN-CONTAINING PROTEIN"/>
    <property type="match status" value="1"/>
</dbReference>
<sequence length="324" mass="36654">MGSTMESLNKSCEENLALQTTEETTAGSAATTRNQSTKSSTDASISVSELPGPAPEQYEQEGQDLVYFHQFAKLPVELRLKIWRETFPPGRHVNLETGYGVDGAFVESVFDLVGRDHEAFQFPDRFARKYIQLIQRPMPIALSVNHESRKEALSQYVVLFQSDVPEIKAGRAKVQDRPFCFAPARDSLIIAPHYLYNSWMNKWLAYIDQELPGGLASIRSLQVVEQSFAQYVSDLSTLWGGRQGAEKGGLEWFLNLRRLQISTEILTPDTKYTVLELRIKKWYEAQGSKLHIPTIVVDRNFGCTQRSFGLWNGRKPRDPGMASD</sequence>
<reference evidence="3 4" key="1">
    <citation type="submission" date="2015-10" db="EMBL/GenBank/DDBJ databases">
        <title>Full genome of DAOMC 229536 Phialocephala scopiformis, a fungal endophyte of spruce producing the potent anti-insectan compound rugulosin.</title>
        <authorList>
            <consortium name="DOE Joint Genome Institute"/>
            <person name="Walker A.K."/>
            <person name="Frasz S.L."/>
            <person name="Seifert K.A."/>
            <person name="Miller J.D."/>
            <person name="Mondo S.J."/>
            <person name="Labutti K."/>
            <person name="Lipzen A."/>
            <person name="Dockter R."/>
            <person name="Kennedy M."/>
            <person name="Grigoriev I.V."/>
            <person name="Spatafora J.W."/>
        </authorList>
    </citation>
    <scope>NUCLEOTIDE SEQUENCE [LARGE SCALE GENOMIC DNA]</scope>
    <source>
        <strain evidence="3 4">CBS 120377</strain>
    </source>
</reference>
<proteinExistence type="predicted"/>
<dbReference type="OrthoDB" id="3530648at2759"/>
<keyword evidence="4" id="KW-1185">Reference proteome</keyword>
<gene>
    <name evidence="3" type="ORF">LY89DRAFT_717455</name>
</gene>
<dbReference type="Pfam" id="PF20150">
    <property type="entry name" value="2EXR"/>
    <property type="match status" value="1"/>
</dbReference>
<evidence type="ECO:0000313" key="3">
    <source>
        <dbReference type="EMBL" id="KUJ18958.1"/>
    </source>
</evidence>
<protein>
    <recommendedName>
        <fullName evidence="2">2EXR domain-containing protein</fullName>
    </recommendedName>
</protein>
<organism evidence="3 4">
    <name type="scientific">Mollisia scopiformis</name>
    <name type="common">Conifer needle endophyte fungus</name>
    <name type="synonym">Phialocephala scopiformis</name>
    <dbReference type="NCBI Taxonomy" id="149040"/>
    <lineage>
        <taxon>Eukaryota</taxon>
        <taxon>Fungi</taxon>
        <taxon>Dikarya</taxon>
        <taxon>Ascomycota</taxon>
        <taxon>Pezizomycotina</taxon>
        <taxon>Leotiomycetes</taxon>
        <taxon>Helotiales</taxon>
        <taxon>Mollisiaceae</taxon>
        <taxon>Mollisia</taxon>
    </lineage>
</organism>
<dbReference type="EMBL" id="KQ947412">
    <property type="protein sequence ID" value="KUJ18958.1"/>
    <property type="molecule type" value="Genomic_DNA"/>
</dbReference>
<feature type="compositionally biased region" description="Polar residues" evidence="1">
    <location>
        <begin position="1"/>
        <end position="10"/>
    </location>
</feature>
<dbReference type="PANTHER" id="PTHR35910">
    <property type="entry name" value="2EXR DOMAIN-CONTAINING PROTEIN"/>
    <property type="match status" value="1"/>
</dbReference>
<feature type="region of interest" description="Disordered" evidence="1">
    <location>
        <begin position="1"/>
        <end position="57"/>
    </location>
</feature>
<dbReference type="Proteomes" id="UP000070700">
    <property type="component" value="Unassembled WGS sequence"/>
</dbReference>
<name>A0A194XFL4_MOLSC</name>
<feature type="compositionally biased region" description="Polar residues" evidence="1">
    <location>
        <begin position="33"/>
        <end position="47"/>
    </location>
</feature>
<dbReference type="RefSeq" id="XP_018073313.1">
    <property type="nucleotide sequence ID" value="XM_018218349.1"/>
</dbReference>
<dbReference type="GeneID" id="28828075"/>
<accession>A0A194XFL4</accession>
<dbReference type="InterPro" id="IPR045518">
    <property type="entry name" value="2EXR"/>
</dbReference>